<dbReference type="Proteomes" id="UP000006671">
    <property type="component" value="Unassembled WGS sequence"/>
</dbReference>
<dbReference type="VEuPathDB" id="AmoebaDB:NAEGRDRAFT_36150"/>
<dbReference type="STRING" id="5762.D2VAB1"/>
<dbReference type="PANTHER" id="PTHR38742:SF1">
    <property type="entry name" value="SECRETED PROTEIN C"/>
    <property type="match status" value="1"/>
</dbReference>
<sequence>MIAVASVSALRPLKFAPVAPARALPANVLAFIEGFALGVEADIGNVTLCTQDANIALGDFENAFYSLENGMKRLSPKLIETGLKEFGAGVQEVAIALKACNVNEIVARIEEIAKELQSGPGGIVKVIVHEIVNIFHNGRDIASEFKKAISFWKLQKWELCGVQVGKIVGILLE</sequence>
<dbReference type="KEGG" id="ngr:NAEGRDRAFT_36150"/>
<dbReference type="OMA" id="HEIVNIF"/>
<keyword evidence="2" id="KW-1185">Reference proteome</keyword>
<dbReference type="GeneID" id="8859394"/>
<proteinExistence type="predicted"/>
<organism evidence="2">
    <name type="scientific">Naegleria gruberi</name>
    <name type="common">Amoeba</name>
    <dbReference type="NCBI Taxonomy" id="5762"/>
    <lineage>
        <taxon>Eukaryota</taxon>
        <taxon>Discoba</taxon>
        <taxon>Heterolobosea</taxon>
        <taxon>Tetramitia</taxon>
        <taxon>Eutetramitia</taxon>
        <taxon>Vahlkampfiidae</taxon>
        <taxon>Naegleria</taxon>
    </lineage>
</organism>
<dbReference type="InParanoid" id="D2VAB1"/>
<name>D2VAB1_NAEGR</name>
<gene>
    <name evidence="1" type="ORF">NAEGRDRAFT_36150</name>
</gene>
<dbReference type="OrthoDB" id="17718at2759"/>
<protein>
    <submittedName>
        <fullName evidence="1">Predicted protein</fullName>
    </submittedName>
</protein>
<reference evidence="1 2" key="1">
    <citation type="journal article" date="2010" name="Cell">
        <title>The genome of Naegleria gruberi illuminates early eukaryotic versatility.</title>
        <authorList>
            <person name="Fritz-Laylin L.K."/>
            <person name="Prochnik S.E."/>
            <person name="Ginger M.L."/>
            <person name="Dacks J.B."/>
            <person name="Carpenter M.L."/>
            <person name="Field M.C."/>
            <person name="Kuo A."/>
            <person name="Paredez A."/>
            <person name="Chapman J."/>
            <person name="Pham J."/>
            <person name="Shu S."/>
            <person name="Neupane R."/>
            <person name="Cipriano M."/>
            <person name="Mancuso J."/>
            <person name="Tu H."/>
            <person name="Salamov A."/>
            <person name="Lindquist E."/>
            <person name="Shapiro H."/>
            <person name="Lucas S."/>
            <person name="Grigoriev I.V."/>
            <person name="Cande W.Z."/>
            <person name="Fulton C."/>
            <person name="Rokhsar D.S."/>
            <person name="Dawson S.C."/>
        </authorList>
    </citation>
    <scope>NUCLEOTIDE SEQUENCE [LARGE SCALE GENOMIC DNA]</scope>
    <source>
        <strain evidence="1 2">NEG-M</strain>
    </source>
</reference>
<dbReference type="EMBL" id="GG738859">
    <property type="protein sequence ID" value="EFC46277.1"/>
    <property type="molecule type" value="Genomic_DNA"/>
</dbReference>
<dbReference type="RefSeq" id="XP_002679021.1">
    <property type="nucleotide sequence ID" value="XM_002678975.1"/>
</dbReference>
<dbReference type="AlphaFoldDB" id="D2VAB1"/>
<dbReference type="CDD" id="cd22935">
    <property type="entry name" value="SctA-like"/>
    <property type="match status" value="1"/>
</dbReference>
<evidence type="ECO:0000313" key="2">
    <source>
        <dbReference type="Proteomes" id="UP000006671"/>
    </source>
</evidence>
<accession>D2VAB1</accession>
<evidence type="ECO:0000313" key="1">
    <source>
        <dbReference type="EMBL" id="EFC46277.1"/>
    </source>
</evidence>
<dbReference type="PANTHER" id="PTHR38742">
    <property type="entry name" value="PROTEIN GP17"/>
    <property type="match status" value="1"/>
</dbReference>
<dbReference type="eggNOG" id="ENOG502SDI5">
    <property type="taxonomic scope" value="Eukaryota"/>
</dbReference>